<dbReference type="InterPro" id="IPR011545">
    <property type="entry name" value="DEAD/DEAH_box_helicase_dom"/>
</dbReference>
<dbReference type="Pfam" id="PF00271">
    <property type="entry name" value="Helicase_C"/>
    <property type="match status" value="1"/>
</dbReference>
<keyword evidence="3" id="KW-0347">Helicase</keyword>
<evidence type="ECO:0000259" key="5">
    <source>
        <dbReference type="PROSITE" id="PS51192"/>
    </source>
</evidence>
<proteinExistence type="predicted"/>
<protein>
    <recommendedName>
        <fullName evidence="9">DEAD/DEAH box helicase</fullName>
    </recommendedName>
</protein>
<gene>
    <name evidence="7" type="ORF">LMG18095_00501</name>
</gene>
<dbReference type="PANTHER" id="PTHR47961">
    <property type="entry name" value="DNA POLYMERASE THETA, PUTATIVE (AFU_ORTHOLOGUE AFUA_1G05260)-RELATED"/>
    <property type="match status" value="1"/>
</dbReference>
<dbReference type="Gene3D" id="3.40.50.300">
    <property type="entry name" value="P-loop containing nucleotide triphosphate hydrolases"/>
    <property type="match status" value="2"/>
</dbReference>
<dbReference type="PANTHER" id="PTHR47961:SF1">
    <property type="entry name" value="ATP-DEPENDENT HELICASE MJ1401-RELATED"/>
    <property type="match status" value="1"/>
</dbReference>
<dbReference type="PROSITE" id="PS51194">
    <property type="entry name" value="HELICASE_CTER"/>
    <property type="match status" value="1"/>
</dbReference>
<evidence type="ECO:0000313" key="8">
    <source>
        <dbReference type="Proteomes" id="UP001189773"/>
    </source>
</evidence>
<dbReference type="PROSITE" id="PS51192">
    <property type="entry name" value="HELICASE_ATP_BIND_1"/>
    <property type="match status" value="1"/>
</dbReference>
<evidence type="ECO:0000313" key="7">
    <source>
        <dbReference type="EMBL" id="CAJ0779032.1"/>
    </source>
</evidence>
<comment type="caution">
    <text evidence="7">The sequence shown here is derived from an EMBL/GenBank/DDBJ whole genome shotgun (WGS) entry which is preliminary data.</text>
</comment>
<feature type="domain" description="Helicase C-terminal" evidence="6">
    <location>
        <begin position="259"/>
        <end position="452"/>
    </location>
</feature>
<dbReference type="SUPFAM" id="SSF52540">
    <property type="entry name" value="P-loop containing nucleoside triphosphate hydrolases"/>
    <property type="match status" value="1"/>
</dbReference>
<name>A0ABM9J155_9RALS</name>
<evidence type="ECO:0000256" key="4">
    <source>
        <dbReference type="ARBA" id="ARBA00022840"/>
    </source>
</evidence>
<sequence>MKTELPNEHGLSDGSLRHLLFYQDGKPSLSDIQHQGLVAGVARDTSMLVVSPTSTGKTQLAVWAIAKGIENDCRTVYLVTHRALAKQKFDDFKSLFLSNFLSGNPASLVLATGDSVEDSEGEFPPEPLKASLLVATYEKYLAMLSASGVPRDMSNTVVVCDEIQLIGDKNRGQNVEILLTLLRNAGWRQFVGLSAVLPSRDAHDLADWLGVQLIMKATREKHLSYECWSDGKVAQVKTGSPEVINESTLPSTSSSGVVSALKLLLSGKKPPVPIIVFCMKKQDTYDLAENFVKAVHGTSHGQLSLAFDGLPETSANTFLSGILGYRVASHSADLTDEERQIVERHLAEGKLDVIFATSTLAAGVNFPLGAAVFASWARWDKDRGEHIPIPTSEFHNMAGRVGRMGFQHDEGRVIFFANSQELRHARTYLELGALPQIEPRIQPDRFNQLALQLVASGLCRDRDEVVRVICESFSALREQDRNSIAFQAWPRKVGEAVDGAIASGLLLETRAGALSATPVGRAVGYSGLLPQTAVFMLEHFVPRAASLATLLPTISNLGDPFRFAFAVFSACFSSPEFRPNRGDQATRFLQYPFEKKALFDATPYIQDLAEPVWHADVAPINAAWLSWQWIEGEKIGQLERQLPNLTAGMLRDTYRDLVWLLQGLAAILVAAADKRVPISSRPASLHLDDAVLDALGRLPRAIRRLSLRVSEGLPDDILWMTGISPPGSPYKLTRDEMISLRASNLGSPEQLMLGSTAADAGRLSAFARAKPSAQAKANWVRDACRTWKANERKRVSAKHLKRARRCANVDLVARYYETTGVNFEGVFEEILSHLKVPFTRLDDKTKTGAPDYLVEVPLQPPLVIELKSREEGKLVDYNKAVEVLAASEVHGYRTAFSVTLCHPGVDPSVAPVVAACGRLCVVESVDLGEALLRYCEGSLSNDQLYRWLATPGQALAADLPFVERV</sequence>
<dbReference type="EMBL" id="CATZAR010000001">
    <property type="protein sequence ID" value="CAJ0779032.1"/>
    <property type="molecule type" value="Genomic_DNA"/>
</dbReference>
<dbReference type="SMART" id="SM00490">
    <property type="entry name" value="HELICc"/>
    <property type="match status" value="1"/>
</dbReference>
<evidence type="ECO:0000256" key="1">
    <source>
        <dbReference type="ARBA" id="ARBA00022741"/>
    </source>
</evidence>
<dbReference type="InterPro" id="IPR027417">
    <property type="entry name" value="P-loop_NTPase"/>
</dbReference>
<evidence type="ECO:0008006" key="9">
    <source>
        <dbReference type="Google" id="ProtNLM"/>
    </source>
</evidence>
<dbReference type="Proteomes" id="UP001189773">
    <property type="component" value="Unassembled WGS sequence"/>
</dbReference>
<dbReference type="Pfam" id="PF00270">
    <property type="entry name" value="DEAD"/>
    <property type="match status" value="1"/>
</dbReference>
<dbReference type="Gene3D" id="1.10.3380.30">
    <property type="match status" value="1"/>
</dbReference>
<dbReference type="RefSeq" id="WP_137911055.1">
    <property type="nucleotide sequence ID" value="NZ_CATWDO010000001.1"/>
</dbReference>
<dbReference type="CDD" id="cd17921">
    <property type="entry name" value="DEXHc_Ski2"/>
    <property type="match status" value="1"/>
</dbReference>
<evidence type="ECO:0000256" key="2">
    <source>
        <dbReference type="ARBA" id="ARBA00022801"/>
    </source>
</evidence>
<dbReference type="InterPro" id="IPR001650">
    <property type="entry name" value="Helicase_C-like"/>
</dbReference>
<dbReference type="InterPro" id="IPR050474">
    <property type="entry name" value="Hel308_SKI2-like"/>
</dbReference>
<keyword evidence="1" id="KW-0547">Nucleotide-binding</keyword>
<organism evidence="7 8">
    <name type="scientific">Ralstonia thomasii</name>
    <dbReference type="NCBI Taxonomy" id="3058596"/>
    <lineage>
        <taxon>Bacteria</taxon>
        <taxon>Pseudomonadati</taxon>
        <taxon>Pseudomonadota</taxon>
        <taxon>Betaproteobacteria</taxon>
        <taxon>Burkholderiales</taxon>
        <taxon>Burkholderiaceae</taxon>
        <taxon>Ralstonia</taxon>
    </lineage>
</organism>
<keyword evidence="4" id="KW-0067">ATP-binding</keyword>
<accession>A0ABM9J155</accession>
<dbReference type="SMART" id="SM00487">
    <property type="entry name" value="DEXDc"/>
    <property type="match status" value="1"/>
</dbReference>
<keyword evidence="2" id="KW-0378">Hydrolase</keyword>
<dbReference type="InterPro" id="IPR014001">
    <property type="entry name" value="Helicase_ATP-bd"/>
</dbReference>
<evidence type="ECO:0000256" key="3">
    <source>
        <dbReference type="ARBA" id="ARBA00022806"/>
    </source>
</evidence>
<feature type="domain" description="Helicase ATP-binding" evidence="5">
    <location>
        <begin position="38"/>
        <end position="215"/>
    </location>
</feature>
<keyword evidence="8" id="KW-1185">Reference proteome</keyword>
<evidence type="ECO:0000259" key="6">
    <source>
        <dbReference type="PROSITE" id="PS51194"/>
    </source>
</evidence>
<reference evidence="7 8" key="1">
    <citation type="submission" date="2023-07" db="EMBL/GenBank/DDBJ databases">
        <authorList>
            <person name="Peeters C."/>
        </authorList>
    </citation>
    <scope>NUCLEOTIDE SEQUENCE [LARGE SCALE GENOMIC DNA]</scope>
    <source>
        <strain evidence="7 8">LMG 18095</strain>
    </source>
</reference>